<keyword evidence="9" id="KW-0067">ATP-binding</keyword>
<keyword evidence="12" id="KW-1133">Transmembrane helix</keyword>
<dbReference type="GO" id="GO:0000155">
    <property type="term" value="F:phosphorelay sensor kinase activity"/>
    <property type="evidence" value="ECO:0007669"/>
    <property type="project" value="InterPro"/>
</dbReference>
<dbReference type="SUPFAM" id="SSF55874">
    <property type="entry name" value="ATPase domain of HSP90 chaperone/DNA topoisomerase II/histidine kinase"/>
    <property type="match status" value="1"/>
</dbReference>
<keyword evidence="8 15" id="KW-0418">Kinase</keyword>
<dbReference type="SMART" id="SM00387">
    <property type="entry name" value="HATPase_c"/>
    <property type="match status" value="1"/>
</dbReference>
<dbReference type="Pfam" id="PF02518">
    <property type="entry name" value="HATPase_c"/>
    <property type="match status" value="1"/>
</dbReference>
<dbReference type="InterPro" id="IPR003660">
    <property type="entry name" value="HAMP_dom"/>
</dbReference>
<feature type="domain" description="Histidine kinase" evidence="13">
    <location>
        <begin position="462"/>
        <end position="586"/>
    </location>
</feature>
<reference evidence="15 16" key="1">
    <citation type="submission" date="2020-08" db="EMBL/GenBank/DDBJ databases">
        <title>Cohnella phylogeny.</title>
        <authorList>
            <person name="Dunlap C."/>
        </authorList>
    </citation>
    <scope>NUCLEOTIDE SEQUENCE [LARGE SCALE GENOMIC DNA]</scope>
    <source>
        <strain evidence="15 16">CBP 2801</strain>
    </source>
</reference>
<evidence type="ECO:0000256" key="6">
    <source>
        <dbReference type="ARBA" id="ARBA00022679"/>
    </source>
</evidence>
<dbReference type="SUPFAM" id="SSF158472">
    <property type="entry name" value="HAMP domain-like"/>
    <property type="match status" value="1"/>
</dbReference>
<dbReference type="InterPro" id="IPR036890">
    <property type="entry name" value="HATPase_C_sf"/>
</dbReference>
<proteinExistence type="predicted"/>
<keyword evidence="7" id="KW-0547">Nucleotide-binding</keyword>
<dbReference type="InterPro" id="IPR004358">
    <property type="entry name" value="Sig_transdc_His_kin-like_C"/>
</dbReference>
<organism evidence="15 16">
    <name type="scientific">Cohnella zeiphila</name>
    <dbReference type="NCBI Taxonomy" id="2761120"/>
    <lineage>
        <taxon>Bacteria</taxon>
        <taxon>Bacillati</taxon>
        <taxon>Bacillota</taxon>
        <taxon>Bacilli</taxon>
        <taxon>Bacillales</taxon>
        <taxon>Paenibacillaceae</taxon>
        <taxon>Cohnella</taxon>
    </lineage>
</organism>
<evidence type="ECO:0000256" key="12">
    <source>
        <dbReference type="SAM" id="Phobius"/>
    </source>
</evidence>
<feature type="transmembrane region" description="Helical" evidence="12">
    <location>
        <begin position="296"/>
        <end position="320"/>
    </location>
</feature>
<evidence type="ECO:0000259" key="14">
    <source>
        <dbReference type="PROSITE" id="PS50885"/>
    </source>
</evidence>
<keyword evidence="12" id="KW-0812">Transmembrane</keyword>
<dbReference type="PROSITE" id="PS50885">
    <property type="entry name" value="HAMP"/>
    <property type="match status" value="1"/>
</dbReference>
<dbReference type="Gene3D" id="6.10.340.10">
    <property type="match status" value="1"/>
</dbReference>
<sequence length="596" mass="67212">MVRRWIESMIIRLTRTMNLRSKIVVFFGLIVFIPTVILGVGAGYLALQNVRTNYMLTIDEAVRQTTQSIQFRKQSYDLLATRAGTDGELISRLTRTYAELADQIETVNYVDRSFQVMSRYLPGIDTFRIYHTNPTLVEDGGLLWKPDHRPLAGVDETSWYQSFMDSPSALRWTYVPGDTAQLIVSRKITNGGGSVPGAIYMLLDYNSVFGELMDRPFRGSGSLYLLDEQDRIVAASDRSIIGKPAGATELSKLMASLHNSESATVNGEYFTVRSIDGEWKVAALIQMRQMEKQSAMTVYSIVAITVFFLFLSTCLVLIVLKNVVLRIRKLGGRMNDIAQGDFDVSVRSRNRDELGDLELMFNQMAGRLGTIVELLSSAKLQEKESSFQALQAQINPHFIYNSLSLLHWRALDQGDQFLVEAIEALTTFYRFALNNKTNVTLIKDELEHVRAYLDIQQLRYPESVRIVWELDENALELYSIKLILQPIVENSYIHGKIFTRDDAFIVIGIKRCDDRVRFYVRDNGIGMSSDTLTLIQNGEKAGKGNGFGLSNIRERLDLYFGKAGQMTVESTPGVGTAVTIELPACTDKPRIQQEGL</sequence>
<evidence type="ECO:0000256" key="7">
    <source>
        <dbReference type="ARBA" id="ARBA00022741"/>
    </source>
</evidence>
<evidence type="ECO:0000256" key="1">
    <source>
        <dbReference type="ARBA" id="ARBA00000085"/>
    </source>
</evidence>
<dbReference type="Pfam" id="PF06580">
    <property type="entry name" value="His_kinase"/>
    <property type="match status" value="1"/>
</dbReference>
<dbReference type="InterPro" id="IPR003594">
    <property type="entry name" value="HATPase_dom"/>
</dbReference>
<dbReference type="InterPro" id="IPR050640">
    <property type="entry name" value="Bact_2-comp_sensor_kinase"/>
</dbReference>
<evidence type="ECO:0000256" key="11">
    <source>
        <dbReference type="ARBA" id="ARBA00023136"/>
    </source>
</evidence>
<accession>A0A7X0SVA6</accession>
<keyword evidence="11 12" id="KW-0472">Membrane</keyword>
<dbReference type="PRINTS" id="PR00344">
    <property type="entry name" value="BCTRLSENSOR"/>
</dbReference>
<feature type="domain" description="HAMP" evidence="14">
    <location>
        <begin position="321"/>
        <end position="373"/>
    </location>
</feature>
<evidence type="ECO:0000256" key="10">
    <source>
        <dbReference type="ARBA" id="ARBA00023012"/>
    </source>
</evidence>
<evidence type="ECO:0000313" key="15">
    <source>
        <dbReference type="EMBL" id="MBB6735570.1"/>
    </source>
</evidence>
<protein>
    <recommendedName>
        <fullName evidence="3">histidine kinase</fullName>
        <ecNumber evidence="3">2.7.13.3</ecNumber>
    </recommendedName>
</protein>
<evidence type="ECO:0000256" key="2">
    <source>
        <dbReference type="ARBA" id="ARBA00004651"/>
    </source>
</evidence>
<gene>
    <name evidence="15" type="ORF">H7C18_32140</name>
</gene>
<dbReference type="PANTHER" id="PTHR34220:SF7">
    <property type="entry name" value="SENSOR HISTIDINE KINASE YPDA"/>
    <property type="match status" value="1"/>
</dbReference>
<feature type="transmembrane region" description="Helical" evidence="12">
    <location>
        <begin position="21"/>
        <end position="47"/>
    </location>
</feature>
<dbReference type="CDD" id="cd06225">
    <property type="entry name" value="HAMP"/>
    <property type="match status" value="1"/>
</dbReference>
<evidence type="ECO:0000259" key="13">
    <source>
        <dbReference type="PROSITE" id="PS50109"/>
    </source>
</evidence>
<evidence type="ECO:0000256" key="5">
    <source>
        <dbReference type="ARBA" id="ARBA00022553"/>
    </source>
</evidence>
<dbReference type="SMART" id="SM00304">
    <property type="entry name" value="HAMP"/>
    <property type="match status" value="1"/>
</dbReference>
<keyword evidence="16" id="KW-1185">Reference proteome</keyword>
<name>A0A7X0SVA6_9BACL</name>
<evidence type="ECO:0000256" key="8">
    <source>
        <dbReference type="ARBA" id="ARBA00022777"/>
    </source>
</evidence>
<keyword evidence="10" id="KW-0902">Two-component regulatory system</keyword>
<dbReference type="GO" id="GO:0005524">
    <property type="term" value="F:ATP binding"/>
    <property type="evidence" value="ECO:0007669"/>
    <property type="project" value="UniProtKB-KW"/>
</dbReference>
<comment type="subcellular location">
    <subcellularLocation>
        <location evidence="2">Cell membrane</location>
        <topology evidence="2">Multi-pass membrane protein</topology>
    </subcellularLocation>
</comment>
<dbReference type="Gene3D" id="3.30.565.10">
    <property type="entry name" value="Histidine kinase-like ATPase, C-terminal domain"/>
    <property type="match status" value="1"/>
</dbReference>
<dbReference type="PANTHER" id="PTHR34220">
    <property type="entry name" value="SENSOR HISTIDINE KINASE YPDA"/>
    <property type="match status" value="1"/>
</dbReference>
<evidence type="ECO:0000256" key="9">
    <source>
        <dbReference type="ARBA" id="ARBA00022840"/>
    </source>
</evidence>
<dbReference type="InterPro" id="IPR005467">
    <property type="entry name" value="His_kinase_dom"/>
</dbReference>
<dbReference type="PROSITE" id="PS50109">
    <property type="entry name" value="HIS_KIN"/>
    <property type="match status" value="1"/>
</dbReference>
<keyword evidence="5" id="KW-0597">Phosphoprotein</keyword>
<evidence type="ECO:0000256" key="4">
    <source>
        <dbReference type="ARBA" id="ARBA00022475"/>
    </source>
</evidence>
<dbReference type="Proteomes" id="UP000564644">
    <property type="component" value="Unassembled WGS sequence"/>
</dbReference>
<dbReference type="AlphaFoldDB" id="A0A7X0SVA6"/>
<dbReference type="GO" id="GO:0005886">
    <property type="term" value="C:plasma membrane"/>
    <property type="evidence" value="ECO:0007669"/>
    <property type="project" value="UniProtKB-SubCell"/>
</dbReference>
<evidence type="ECO:0000313" key="16">
    <source>
        <dbReference type="Proteomes" id="UP000564644"/>
    </source>
</evidence>
<dbReference type="EMBL" id="JACJVO010000051">
    <property type="protein sequence ID" value="MBB6735570.1"/>
    <property type="molecule type" value="Genomic_DNA"/>
</dbReference>
<keyword evidence="6" id="KW-0808">Transferase</keyword>
<dbReference type="Pfam" id="PF00672">
    <property type="entry name" value="HAMP"/>
    <property type="match status" value="1"/>
</dbReference>
<keyword evidence="4" id="KW-1003">Cell membrane</keyword>
<comment type="caution">
    <text evidence="15">The sequence shown here is derived from an EMBL/GenBank/DDBJ whole genome shotgun (WGS) entry which is preliminary data.</text>
</comment>
<comment type="catalytic activity">
    <reaction evidence="1">
        <text>ATP + protein L-histidine = ADP + protein N-phospho-L-histidine.</text>
        <dbReference type="EC" id="2.7.13.3"/>
    </reaction>
</comment>
<evidence type="ECO:0000256" key="3">
    <source>
        <dbReference type="ARBA" id="ARBA00012438"/>
    </source>
</evidence>
<dbReference type="InterPro" id="IPR010559">
    <property type="entry name" value="Sig_transdc_His_kin_internal"/>
</dbReference>
<dbReference type="EC" id="2.7.13.3" evidence="3"/>